<evidence type="ECO:0000256" key="1">
    <source>
        <dbReference type="ARBA" id="ARBA00010759"/>
    </source>
</evidence>
<dbReference type="HAMAP" id="MF_00163">
    <property type="entry name" value="Pep_deformylase"/>
    <property type="match status" value="1"/>
</dbReference>
<keyword evidence="2" id="KW-0648">Protein biosynthesis</keyword>
<feature type="binding site" evidence="2">
    <location>
        <position position="137"/>
    </location>
    <ligand>
        <name>Fe cation</name>
        <dbReference type="ChEBI" id="CHEBI:24875"/>
    </ligand>
</feature>
<comment type="similarity">
    <text evidence="1 2">Belongs to the polypeptide deformylase family.</text>
</comment>
<evidence type="ECO:0000256" key="2">
    <source>
        <dbReference type="HAMAP-Rule" id="MF_00163"/>
    </source>
</evidence>
<evidence type="ECO:0000313" key="3">
    <source>
        <dbReference type="EMBL" id="TMQ59935.1"/>
    </source>
</evidence>
<comment type="function">
    <text evidence="2">Removes the formyl group from the N-terminal Met of newly synthesized proteins. Requires at least a dipeptide for an efficient rate of reaction. N-terminal L-methionine is a prerequisite for activity but the enzyme has broad specificity at other positions.</text>
</comment>
<dbReference type="AlphaFoldDB" id="A0A538T8I5"/>
<dbReference type="EMBL" id="VBOW01000018">
    <property type="protein sequence ID" value="TMQ59935.1"/>
    <property type="molecule type" value="Genomic_DNA"/>
</dbReference>
<dbReference type="CDD" id="cd00487">
    <property type="entry name" value="Pep_deformylase"/>
    <property type="match status" value="1"/>
</dbReference>
<comment type="caution">
    <text evidence="3">The sequence shown here is derived from an EMBL/GenBank/DDBJ whole genome shotgun (WGS) entry which is preliminary data.</text>
</comment>
<dbReference type="PIRSF" id="PIRSF004749">
    <property type="entry name" value="Pep_def"/>
    <property type="match status" value="1"/>
</dbReference>
<dbReference type="NCBIfam" id="NF001159">
    <property type="entry name" value="PRK00150.1-3"/>
    <property type="match status" value="1"/>
</dbReference>
<feature type="binding site" evidence="2">
    <location>
        <position position="95"/>
    </location>
    <ligand>
        <name>Fe cation</name>
        <dbReference type="ChEBI" id="CHEBI:24875"/>
    </ligand>
</feature>
<feature type="binding site" evidence="2">
    <location>
        <position position="141"/>
    </location>
    <ligand>
        <name>Fe cation</name>
        <dbReference type="ChEBI" id="CHEBI:24875"/>
    </ligand>
</feature>
<reference evidence="3 4" key="1">
    <citation type="journal article" date="2019" name="Nat. Microbiol.">
        <title>Mediterranean grassland soil C-N compound turnover is dependent on rainfall and depth, and is mediated by genomically divergent microorganisms.</title>
        <authorList>
            <person name="Diamond S."/>
            <person name="Andeer P.F."/>
            <person name="Li Z."/>
            <person name="Crits-Christoph A."/>
            <person name="Burstein D."/>
            <person name="Anantharaman K."/>
            <person name="Lane K.R."/>
            <person name="Thomas B.C."/>
            <person name="Pan C."/>
            <person name="Northen T.R."/>
            <person name="Banfield J.F."/>
        </authorList>
    </citation>
    <scope>NUCLEOTIDE SEQUENCE [LARGE SCALE GENOMIC DNA]</scope>
    <source>
        <strain evidence="3">WS_6</strain>
    </source>
</reference>
<dbReference type="GO" id="GO:0006412">
    <property type="term" value="P:translation"/>
    <property type="evidence" value="ECO:0007669"/>
    <property type="project" value="UniProtKB-UniRule"/>
</dbReference>
<name>A0A538T8I5_UNCEI</name>
<dbReference type="EC" id="3.5.1.88" evidence="2"/>
<dbReference type="PRINTS" id="PR01576">
    <property type="entry name" value="PDEFORMYLASE"/>
</dbReference>
<organism evidence="3 4">
    <name type="scientific">Eiseniibacteriota bacterium</name>
    <dbReference type="NCBI Taxonomy" id="2212470"/>
    <lineage>
        <taxon>Bacteria</taxon>
        <taxon>Candidatus Eiseniibacteriota</taxon>
    </lineage>
</organism>
<comment type="cofactor">
    <cofactor evidence="2">
        <name>Fe(2+)</name>
        <dbReference type="ChEBI" id="CHEBI:29033"/>
    </cofactor>
    <text evidence="2">Binds 1 Fe(2+) ion.</text>
</comment>
<dbReference type="Gene3D" id="3.90.45.10">
    <property type="entry name" value="Peptide deformylase"/>
    <property type="match status" value="1"/>
</dbReference>
<dbReference type="GO" id="GO:0046872">
    <property type="term" value="F:metal ion binding"/>
    <property type="evidence" value="ECO:0007669"/>
    <property type="project" value="UniProtKB-KW"/>
</dbReference>
<feature type="active site" evidence="2">
    <location>
        <position position="138"/>
    </location>
</feature>
<keyword evidence="2 3" id="KW-0378">Hydrolase</keyword>
<dbReference type="PANTHER" id="PTHR10458:SF22">
    <property type="entry name" value="PEPTIDE DEFORMYLASE"/>
    <property type="match status" value="1"/>
</dbReference>
<keyword evidence="2" id="KW-0408">Iron</keyword>
<sequence length="184" mass="20094">MDKGTLTLRYYGDPILRQKAAPVERVTPEIREVIRAMFDCMYRERGIGLAAPQVGISQRIFVLDVERESGERSKFALVNPLIKESSGSIVGEEGCLSIPGIHADVKRRAEVVFEGLDEGGAPVVVRGDGLLARALQHELDHLDGVLFVDRLSPIRRKLLEPKLARMQFGEAGTAAPSASASPSF</sequence>
<comment type="catalytic activity">
    <reaction evidence="2">
        <text>N-terminal N-formyl-L-methionyl-[peptide] + H2O = N-terminal L-methionyl-[peptide] + formate</text>
        <dbReference type="Rhea" id="RHEA:24420"/>
        <dbReference type="Rhea" id="RHEA-COMP:10639"/>
        <dbReference type="Rhea" id="RHEA-COMP:10640"/>
        <dbReference type="ChEBI" id="CHEBI:15377"/>
        <dbReference type="ChEBI" id="CHEBI:15740"/>
        <dbReference type="ChEBI" id="CHEBI:49298"/>
        <dbReference type="ChEBI" id="CHEBI:64731"/>
        <dbReference type="EC" id="3.5.1.88"/>
    </reaction>
</comment>
<keyword evidence="2" id="KW-0479">Metal-binding</keyword>
<dbReference type="SUPFAM" id="SSF56420">
    <property type="entry name" value="Peptide deformylase"/>
    <property type="match status" value="1"/>
</dbReference>
<gene>
    <name evidence="2 3" type="primary">def</name>
    <name evidence="3" type="ORF">E6K76_03165</name>
</gene>
<evidence type="ECO:0000313" key="4">
    <source>
        <dbReference type="Proteomes" id="UP000316852"/>
    </source>
</evidence>
<protein>
    <recommendedName>
        <fullName evidence="2">Peptide deformylase</fullName>
        <shortName evidence="2">PDF</shortName>
        <ecNumber evidence="2">3.5.1.88</ecNumber>
    </recommendedName>
    <alternativeName>
        <fullName evidence="2">Polypeptide deformylase</fullName>
    </alternativeName>
</protein>
<dbReference type="Pfam" id="PF01327">
    <property type="entry name" value="Pep_deformylase"/>
    <property type="match status" value="1"/>
</dbReference>
<dbReference type="NCBIfam" id="TIGR00079">
    <property type="entry name" value="pept_deformyl"/>
    <property type="match status" value="1"/>
</dbReference>
<dbReference type="PANTHER" id="PTHR10458">
    <property type="entry name" value="PEPTIDE DEFORMYLASE"/>
    <property type="match status" value="1"/>
</dbReference>
<dbReference type="InterPro" id="IPR036821">
    <property type="entry name" value="Peptide_deformylase_sf"/>
</dbReference>
<proteinExistence type="inferred from homology"/>
<dbReference type="Proteomes" id="UP000316852">
    <property type="component" value="Unassembled WGS sequence"/>
</dbReference>
<dbReference type="InterPro" id="IPR023635">
    <property type="entry name" value="Peptide_deformylase"/>
</dbReference>
<accession>A0A538T8I5</accession>
<dbReference type="GO" id="GO:0042586">
    <property type="term" value="F:peptide deformylase activity"/>
    <property type="evidence" value="ECO:0007669"/>
    <property type="project" value="UniProtKB-UniRule"/>
</dbReference>